<evidence type="ECO:0000256" key="6">
    <source>
        <dbReference type="ARBA" id="ARBA00023145"/>
    </source>
</evidence>
<dbReference type="Pfam" id="PF00089">
    <property type="entry name" value="Trypsin"/>
    <property type="match status" value="1"/>
</dbReference>
<keyword evidence="7" id="KW-1015">Disulfide bond</keyword>
<keyword evidence="5 10" id="KW-0720">Serine protease</keyword>
<evidence type="ECO:0000256" key="7">
    <source>
        <dbReference type="ARBA" id="ARBA00023157"/>
    </source>
</evidence>
<keyword evidence="6" id="KW-0865">Zymogen</keyword>
<keyword evidence="2 10" id="KW-0645">Protease</keyword>
<dbReference type="PROSITE" id="PS00135">
    <property type="entry name" value="TRYPSIN_SER"/>
    <property type="match status" value="1"/>
</dbReference>
<evidence type="ECO:0000256" key="1">
    <source>
        <dbReference type="ARBA" id="ARBA00007664"/>
    </source>
</evidence>
<sequence length="299" mass="32671">MGFALKDLATNTSDDGAHRSSRTRTEEEFKYDGRIVGGFVTSIANYPYQVSLQYHNAHICGGSIVAHNIILTAAHCIEQPWDTAAFRVRAGSSTHQYGGQLVGVRHIFKHETYSSSTLDSDVALVVLNKNLTYTRTVQPVELATWGEQLPNEDNEFFVSGWGLTSETGLVSPLLNYVAVRLINQNTCSKNYQYIATISSKMFCAGYPQGGKDSCQGDSGGPLVSYVSSSLPLSSFLLAPTTKTDTKPAFELQANALKPKQYGIVSWGMGCAQKSYPGVYANVAALRPWIDAKLREISYL</sequence>
<comment type="catalytic activity">
    <reaction evidence="8">
        <text>Preferential cleavage: Arg-|-Xaa, Lys-|-Xaa.</text>
        <dbReference type="EC" id="3.4.21.4"/>
    </reaction>
</comment>
<protein>
    <recommendedName>
        <fullName evidence="9">trypsin</fullName>
        <ecNumber evidence="9">3.4.21.4</ecNumber>
    </recommendedName>
</protein>
<dbReference type="InterPro" id="IPR043504">
    <property type="entry name" value="Peptidase_S1_PA_chymotrypsin"/>
</dbReference>
<dbReference type="InterPro" id="IPR009003">
    <property type="entry name" value="Peptidase_S1_PA"/>
</dbReference>
<comment type="caution">
    <text evidence="12">The sequence shown here is derived from an EMBL/GenBank/DDBJ whole genome shotgun (WGS) entry which is preliminary data.</text>
</comment>
<evidence type="ECO:0000256" key="9">
    <source>
        <dbReference type="ARBA" id="ARBA00038868"/>
    </source>
</evidence>
<name>A0A0L0BSQ2_LUCCU</name>
<dbReference type="InterPro" id="IPR001314">
    <property type="entry name" value="Peptidase_S1A"/>
</dbReference>
<reference evidence="12 13" key="1">
    <citation type="journal article" date="2015" name="Nat. Commun.">
        <title>Lucilia cuprina genome unlocks parasitic fly biology to underpin future interventions.</title>
        <authorList>
            <person name="Anstead C.A."/>
            <person name="Korhonen P.K."/>
            <person name="Young N.D."/>
            <person name="Hall R.S."/>
            <person name="Jex A.R."/>
            <person name="Murali S.C."/>
            <person name="Hughes D.S."/>
            <person name="Lee S.F."/>
            <person name="Perry T."/>
            <person name="Stroehlein A.J."/>
            <person name="Ansell B.R."/>
            <person name="Breugelmans B."/>
            <person name="Hofmann A."/>
            <person name="Qu J."/>
            <person name="Dugan S."/>
            <person name="Lee S.L."/>
            <person name="Chao H."/>
            <person name="Dinh H."/>
            <person name="Han Y."/>
            <person name="Doddapaneni H.V."/>
            <person name="Worley K.C."/>
            <person name="Muzny D.M."/>
            <person name="Ioannidis P."/>
            <person name="Waterhouse R.M."/>
            <person name="Zdobnov E.M."/>
            <person name="James P.J."/>
            <person name="Bagnall N.H."/>
            <person name="Kotze A.C."/>
            <person name="Gibbs R.A."/>
            <person name="Richards S."/>
            <person name="Batterham P."/>
            <person name="Gasser R.B."/>
        </authorList>
    </citation>
    <scope>NUCLEOTIDE SEQUENCE [LARGE SCALE GENOMIC DNA]</scope>
    <source>
        <strain evidence="12 13">LS</strain>
        <tissue evidence="12">Full body</tissue>
    </source>
</reference>
<dbReference type="EMBL" id="JRES01001422">
    <property type="protein sequence ID" value="KNC23046.1"/>
    <property type="molecule type" value="Genomic_DNA"/>
</dbReference>
<dbReference type="GO" id="GO:0004252">
    <property type="term" value="F:serine-type endopeptidase activity"/>
    <property type="evidence" value="ECO:0007669"/>
    <property type="project" value="UniProtKB-EC"/>
</dbReference>
<evidence type="ECO:0000313" key="13">
    <source>
        <dbReference type="Proteomes" id="UP000037069"/>
    </source>
</evidence>
<evidence type="ECO:0000256" key="8">
    <source>
        <dbReference type="ARBA" id="ARBA00036320"/>
    </source>
</evidence>
<keyword evidence="3" id="KW-0222">Digestion</keyword>
<dbReference type="AlphaFoldDB" id="A0A0L0BSQ2"/>
<proteinExistence type="inferred from homology"/>
<dbReference type="PRINTS" id="PR00722">
    <property type="entry name" value="CHYMOTRYPSIN"/>
</dbReference>
<dbReference type="SUPFAM" id="SSF50494">
    <property type="entry name" value="Trypsin-like serine proteases"/>
    <property type="match status" value="1"/>
</dbReference>
<dbReference type="InterPro" id="IPR001254">
    <property type="entry name" value="Trypsin_dom"/>
</dbReference>
<feature type="domain" description="Peptidase S1" evidence="11">
    <location>
        <begin position="35"/>
        <end position="294"/>
    </location>
</feature>
<evidence type="ECO:0000313" key="12">
    <source>
        <dbReference type="EMBL" id="KNC23046.1"/>
    </source>
</evidence>
<evidence type="ECO:0000256" key="3">
    <source>
        <dbReference type="ARBA" id="ARBA00022757"/>
    </source>
</evidence>
<evidence type="ECO:0000256" key="10">
    <source>
        <dbReference type="RuleBase" id="RU363034"/>
    </source>
</evidence>
<accession>A0A0L0BSQ2</accession>
<dbReference type="PANTHER" id="PTHR24276">
    <property type="entry name" value="POLYSERASE-RELATED"/>
    <property type="match status" value="1"/>
</dbReference>
<dbReference type="InterPro" id="IPR033116">
    <property type="entry name" value="TRYPSIN_SER"/>
</dbReference>
<gene>
    <name evidence="12" type="ORF">FF38_12184</name>
</gene>
<dbReference type="CDD" id="cd00190">
    <property type="entry name" value="Tryp_SPc"/>
    <property type="match status" value="1"/>
</dbReference>
<organism evidence="12 13">
    <name type="scientific">Lucilia cuprina</name>
    <name type="common">Green bottle fly</name>
    <name type="synonym">Australian sheep blowfly</name>
    <dbReference type="NCBI Taxonomy" id="7375"/>
    <lineage>
        <taxon>Eukaryota</taxon>
        <taxon>Metazoa</taxon>
        <taxon>Ecdysozoa</taxon>
        <taxon>Arthropoda</taxon>
        <taxon>Hexapoda</taxon>
        <taxon>Insecta</taxon>
        <taxon>Pterygota</taxon>
        <taxon>Neoptera</taxon>
        <taxon>Endopterygota</taxon>
        <taxon>Diptera</taxon>
        <taxon>Brachycera</taxon>
        <taxon>Muscomorpha</taxon>
        <taxon>Oestroidea</taxon>
        <taxon>Calliphoridae</taxon>
        <taxon>Luciliinae</taxon>
        <taxon>Lucilia</taxon>
    </lineage>
</organism>
<dbReference type="InterPro" id="IPR018114">
    <property type="entry name" value="TRYPSIN_HIS"/>
</dbReference>
<keyword evidence="13" id="KW-1185">Reference proteome</keyword>
<dbReference type="PROSITE" id="PS00134">
    <property type="entry name" value="TRYPSIN_HIS"/>
    <property type="match status" value="1"/>
</dbReference>
<dbReference type="Gene3D" id="2.40.10.10">
    <property type="entry name" value="Trypsin-like serine proteases"/>
    <property type="match status" value="1"/>
</dbReference>
<dbReference type="OrthoDB" id="10059102at2759"/>
<dbReference type="Proteomes" id="UP000037069">
    <property type="component" value="Unassembled WGS sequence"/>
</dbReference>
<dbReference type="SMART" id="SM00020">
    <property type="entry name" value="Tryp_SPc"/>
    <property type="match status" value="1"/>
</dbReference>
<dbReference type="GO" id="GO:0006508">
    <property type="term" value="P:proteolysis"/>
    <property type="evidence" value="ECO:0007669"/>
    <property type="project" value="UniProtKB-KW"/>
</dbReference>
<dbReference type="InterPro" id="IPR050430">
    <property type="entry name" value="Peptidase_S1"/>
</dbReference>
<dbReference type="PANTHER" id="PTHR24276:SF97">
    <property type="entry name" value="GH13245P2-RELATED"/>
    <property type="match status" value="1"/>
</dbReference>
<evidence type="ECO:0000256" key="4">
    <source>
        <dbReference type="ARBA" id="ARBA00022801"/>
    </source>
</evidence>
<dbReference type="PROSITE" id="PS50240">
    <property type="entry name" value="TRYPSIN_DOM"/>
    <property type="match status" value="1"/>
</dbReference>
<keyword evidence="4 10" id="KW-0378">Hydrolase</keyword>
<comment type="similarity">
    <text evidence="1">Belongs to the peptidase S1 family.</text>
</comment>
<evidence type="ECO:0000259" key="11">
    <source>
        <dbReference type="PROSITE" id="PS50240"/>
    </source>
</evidence>
<dbReference type="GO" id="GO:0007586">
    <property type="term" value="P:digestion"/>
    <property type="evidence" value="ECO:0007669"/>
    <property type="project" value="UniProtKB-KW"/>
</dbReference>
<dbReference type="EC" id="3.4.21.4" evidence="9"/>
<evidence type="ECO:0000256" key="2">
    <source>
        <dbReference type="ARBA" id="ARBA00022670"/>
    </source>
</evidence>
<evidence type="ECO:0000256" key="5">
    <source>
        <dbReference type="ARBA" id="ARBA00022825"/>
    </source>
</evidence>